<comment type="function">
    <text evidence="8">Highly potent vasoconstrictor.</text>
</comment>
<keyword evidence="4" id="KW-0165">Cleavage on pair of basic residues</keyword>
<evidence type="ECO:0000313" key="14">
    <source>
        <dbReference type="Ensembl" id="ENSJJAP00000013086.1"/>
    </source>
</evidence>
<organism evidence="14 15">
    <name type="scientific">Jaculus jaculus</name>
    <name type="common">Lesser Egyptian jerboa</name>
    <dbReference type="NCBI Taxonomy" id="51337"/>
    <lineage>
        <taxon>Eukaryota</taxon>
        <taxon>Metazoa</taxon>
        <taxon>Chordata</taxon>
        <taxon>Craniata</taxon>
        <taxon>Vertebrata</taxon>
        <taxon>Euteleostomi</taxon>
        <taxon>Mammalia</taxon>
        <taxon>Eutheria</taxon>
        <taxon>Euarchontoglires</taxon>
        <taxon>Glires</taxon>
        <taxon>Rodentia</taxon>
        <taxon>Myomorpha</taxon>
        <taxon>Dipodoidea</taxon>
        <taxon>Dipodidae</taxon>
        <taxon>Dipodinae</taxon>
        <taxon>Jaculus</taxon>
    </lineage>
</organism>
<proteinExistence type="inferred from homology"/>
<dbReference type="RefSeq" id="XP_004657735.1">
    <property type="nucleotide sequence ID" value="XM_004657678.1"/>
</dbReference>
<evidence type="ECO:0000256" key="12">
    <source>
        <dbReference type="SAM" id="MobiDB-lite"/>
    </source>
</evidence>
<evidence type="ECO:0000256" key="5">
    <source>
        <dbReference type="ARBA" id="ARBA00022702"/>
    </source>
</evidence>
<evidence type="ECO:0000256" key="2">
    <source>
        <dbReference type="ARBA" id="ARBA00006719"/>
    </source>
</evidence>
<feature type="signal peptide" evidence="13">
    <location>
        <begin position="1"/>
        <end position="20"/>
    </location>
</feature>
<keyword evidence="5 11" id="KW-0372">Hormone</keyword>
<accession>A0A8C5KRE1</accession>
<dbReference type="Pfam" id="PF02083">
    <property type="entry name" value="Urotensin_II"/>
    <property type="match status" value="1"/>
</dbReference>
<keyword evidence="15" id="KW-1185">Reference proteome</keyword>
<dbReference type="GeneID" id="101611767"/>
<dbReference type="PROSITE" id="PS00984">
    <property type="entry name" value="UROTENSIN_II"/>
    <property type="match status" value="1"/>
</dbReference>
<evidence type="ECO:0000256" key="8">
    <source>
        <dbReference type="ARBA" id="ARBA00037509"/>
    </source>
</evidence>
<comment type="similarity">
    <text evidence="2 11">Belongs to the urotensin-2 family.</text>
</comment>
<dbReference type="GO" id="GO:0097746">
    <property type="term" value="P:blood vessel diameter maintenance"/>
    <property type="evidence" value="ECO:0007669"/>
    <property type="project" value="InterPro"/>
</dbReference>
<dbReference type="GO" id="GO:0008217">
    <property type="term" value="P:regulation of blood pressure"/>
    <property type="evidence" value="ECO:0007669"/>
    <property type="project" value="InterPro"/>
</dbReference>
<protein>
    <recommendedName>
        <fullName evidence="9">Urotensin-2</fullName>
    </recommendedName>
    <alternativeName>
        <fullName evidence="10">Urotensin II</fullName>
    </alternativeName>
</protein>
<keyword evidence="7" id="KW-1015">Disulfide bond</keyword>
<evidence type="ECO:0000256" key="13">
    <source>
        <dbReference type="SAM" id="SignalP"/>
    </source>
</evidence>
<sequence length="123" mass="13458">MGTLALCCLLFIGSLHPLLSLPVADSREASLQPPVTEEDARLAVEELQRASLLRALWQAMGSQAGQGPQEADPRTDIPNPRGDLRKAFSGQVSNTVLSQLVARTRKQHKQQGTASDCFWKYCI</sequence>
<evidence type="ECO:0000256" key="7">
    <source>
        <dbReference type="ARBA" id="ARBA00023157"/>
    </source>
</evidence>
<dbReference type="GO" id="GO:0005615">
    <property type="term" value="C:extracellular space"/>
    <property type="evidence" value="ECO:0007669"/>
    <property type="project" value="TreeGrafter"/>
</dbReference>
<dbReference type="AlphaFoldDB" id="A0A8C5KRE1"/>
<evidence type="ECO:0000313" key="15">
    <source>
        <dbReference type="Proteomes" id="UP000694385"/>
    </source>
</evidence>
<keyword evidence="3" id="KW-0964">Secreted</keyword>
<dbReference type="GO" id="GO:0005179">
    <property type="term" value="F:hormone activity"/>
    <property type="evidence" value="ECO:0007669"/>
    <property type="project" value="UniProtKB-KW"/>
</dbReference>
<dbReference type="PANTHER" id="PTHR14447:SF0">
    <property type="entry name" value="UROTENSIN-2"/>
    <property type="match status" value="1"/>
</dbReference>
<evidence type="ECO:0000256" key="10">
    <source>
        <dbReference type="ARBA" id="ARBA00043243"/>
    </source>
</evidence>
<keyword evidence="6 13" id="KW-0732">Signal</keyword>
<evidence type="ECO:0000256" key="6">
    <source>
        <dbReference type="ARBA" id="ARBA00022729"/>
    </source>
</evidence>
<comment type="subcellular location">
    <subcellularLocation>
        <location evidence="1 11">Secreted</location>
    </subcellularLocation>
</comment>
<dbReference type="Proteomes" id="UP000694385">
    <property type="component" value="Unassembled WGS sequence"/>
</dbReference>
<gene>
    <name evidence="14" type="primary">Uts2</name>
</gene>
<dbReference type="PANTHER" id="PTHR14447">
    <property type="entry name" value="UROTENSIN 2"/>
    <property type="match status" value="1"/>
</dbReference>
<dbReference type="GeneTree" id="ENSGT00510000049583"/>
<reference evidence="14" key="2">
    <citation type="submission" date="2025-09" db="UniProtKB">
        <authorList>
            <consortium name="Ensembl"/>
        </authorList>
    </citation>
    <scope>IDENTIFICATION</scope>
</reference>
<dbReference type="InterPro" id="IPR001483">
    <property type="entry name" value="Urotensin_II"/>
</dbReference>
<dbReference type="Ensembl" id="ENSJJAT00000019573.1">
    <property type="protein sequence ID" value="ENSJJAP00000013086.1"/>
    <property type="gene ID" value="ENSJJAG00000015947.1"/>
</dbReference>
<dbReference type="CTD" id="10911"/>
<dbReference type="OrthoDB" id="8894951at2759"/>
<reference evidence="14" key="1">
    <citation type="submission" date="2025-08" db="UniProtKB">
        <authorList>
            <consortium name="Ensembl"/>
        </authorList>
    </citation>
    <scope>IDENTIFICATION</scope>
</reference>
<name>A0A8C5KRE1_JACJA</name>
<evidence type="ECO:0000256" key="9">
    <source>
        <dbReference type="ARBA" id="ARBA00040274"/>
    </source>
</evidence>
<feature type="region of interest" description="Disordered" evidence="12">
    <location>
        <begin position="61"/>
        <end position="90"/>
    </location>
</feature>
<evidence type="ECO:0000256" key="4">
    <source>
        <dbReference type="ARBA" id="ARBA00022685"/>
    </source>
</evidence>
<evidence type="ECO:0000256" key="11">
    <source>
        <dbReference type="RuleBase" id="RU000636"/>
    </source>
</evidence>
<evidence type="ECO:0000256" key="1">
    <source>
        <dbReference type="ARBA" id="ARBA00004613"/>
    </source>
</evidence>
<dbReference type="OMA" id="ETFYGNH"/>
<feature type="chain" id="PRO_5034942921" description="Urotensin-2" evidence="13">
    <location>
        <begin position="21"/>
        <end position="123"/>
    </location>
</feature>
<evidence type="ECO:0000256" key="3">
    <source>
        <dbReference type="ARBA" id="ARBA00022525"/>
    </source>
</evidence>